<feature type="transmembrane region" description="Helical" evidence="7">
    <location>
        <begin position="172"/>
        <end position="189"/>
    </location>
</feature>
<reference evidence="8 9" key="1">
    <citation type="submission" date="2019-02" db="EMBL/GenBank/DDBJ databases">
        <title>Genomic Encyclopedia of Type Strains, Phase IV (KMG-IV): sequencing the most valuable type-strain genomes for metagenomic binning, comparative biology and taxonomic classification.</title>
        <authorList>
            <person name="Goeker M."/>
        </authorList>
    </citation>
    <scope>NUCLEOTIDE SEQUENCE [LARGE SCALE GENOMIC DNA]</scope>
    <source>
        <strain evidence="8 9">DSM 29486</strain>
    </source>
</reference>
<feature type="transmembrane region" description="Helical" evidence="7">
    <location>
        <begin position="147"/>
        <end position="166"/>
    </location>
</feature>
<evidence type="ECO:0000256" key="7">
    <source>
        <dbReference type="SAM" id="Phobius"/>
    </source>
</evidence>
<name>A0A4Q7PMW6_9FIRM</name>
<dbReference type="RefSeq" id="WP_130432351.1">
    <property type="nucleotide sequence ID" value="NZ_SGXF01000001.1"/>
</dbReference>
<dbReference type="Proteomes" id="UP000292927">
    <property type="component" value="Unassembled WGS sequence"/>
</dbReference>
<feature type="transmembrane region" description="Helical" evidence="7">
    <location>
        <begin position="39"/>
        <end position="62"/>
    </location>
</feature>
<dbReference type="PANTHER" id="PTHR23514">
    <property type="entry name" value="BYPASS OF STOP CODON PROTEIN 6"/>
    <property type="match status" value="1"/>
</dbReference>
<dbReference type="GO" id="GO:0022857">
    <property type="term" value="F:transmembrane transporter activity"/>
    <property type="evidence" value="ECO:0007669"/>
    <property type="project" value="InterPro"/>
</dbReference>
<dbReference type="SUPFAM" id="SSF103473">
    <property type="entry name" value="MFS general substrate transporter"/>
    <property type="match status" value="1"/>
</dbReference>
<dbReference type="InterPro" id="IPR036259">
    <property type="entry name" value="MFS_trans_sf"/>
</dbReference>
<keyword evidence="3" id="KW-0813">Transport</keyword>
<dbReference type="AlphaFoldDB" id="A0A4Q7PMW6"/>
<sequence length="398" mass="42677">MKFTWKHTLYASYTGYITQAIVNNLAPLLFLIFQKQYDIGAAQLGLLVGFNFTVQMLVDFLAAKYASRLGYRPLIVAAHIFCGAGLVCLGILPGLSQTVFHSAFPGLLFSVFLYALGGGLIEVLISPIVEALPGEEKEAAMSMLHSFYCWGHMFVVLISTLFFQAFTTAAWMWLPLLWAAVPFCNALVFRKVPLRTLEEANESAPAGLKSLFSLKLIPLFFLLMICSGAAEQAMSQWASYFAESSLGISKTLGDLMGPCMFALFMGLSRLYYGKKGSQLRLGRFILLSCALCAGGYLLAALSPWPILALAGCALCGFSVGIFWPGTFSLAARHCPAGGTAMFALLALAGDIGCAAGPAAAGFLASSTGSMTPGLLFSILFPLLIAIGIFRLIRSPHLS</sequence>
<evidence type="ECO:0000256" key="3">
    <source>
        <dbReference type="ARBA" id="ARBA00022448"/>
    </source>
</evidence>
<feature type="transmembrane region" description="Helical" evidence="7">
    <location>
        <begin position="307"/>
        <end position="330"/>
    </location>
</feature>
<feature type="transmembrane region" description="Helical" evidence="7">
    <location>
        <begin position="12"/>
        <end position="33"/>
    </location>
</feature>
<accession>A0A4Q7PMW6</accession>
<gene>
    <name evidence="8" type="ORF">EV209_0303</name>
</gene>
<evidence type="ECO:0000313" key="8">
    <source>
        <dbReference type="EMBL" id="RZT02194.1"/>
    </source>
</evidence>
<evidence type="ECO:0000256" key="2">
    <source>
        <dbReference type="ARBA" id="ARBA00008335"/>
    </source>
</evidence>
<feature type="transmembrane region" description="Helical" evidence="7">
    <location>
        <begin position="284"/>
        <end position="301"/>
    </location>
</feature>
<keyword evidence="9" id="KW-1185">Reference proteome</keyword>
<comment type="subcellular location">
    <subcellularLocation>
        <location evidence="1">Cell membrane</location>
        <topology evidence="1">Multi-pass membrane protein</topology>
    </subcellularLocation>
</comment>
<dbReference type="InterPro" id="IPR051788">
    <property type="entry name" value="MFS_Transporter"/>
</dbReference>
<dbReference type="EMBL" id="SGXF01000001">
    <property type="protein sequence ID" value="RZT02194.1"/>
    <property type="molecule type" value="Genomic_DNA"/>
</dbReference>
<dbReference type="Pfam" id="PF07690">
    <property type="entry name" value="MFS_1"/>
    <property type="match status" value="1"/>
</dbReference>
<keyword evidence="4 7" id="KW-0812">Transmembrane</keyword>
<feature type="transmembrane region" description="Helical" evidence="7">
    <location>
        <begin position="370"/>
        <end position="392"/>
    </location>
</feature>
<dbReference type="PANTHER" id="PTHR23514:SF3">
    <property type="entry name" value="BYPASS OF STOP CODON PROTEIN 6"/>
    <property type="match status" value="1"/>
</dbReference>
<keyword evidence="5 7" id="KW-1133">Transmembrane helix</keyword>
<comment type="similarity">
    <text evidence="2">Belongs to the major facilitator superfamily.</text>
</comment>
<protein>
    <submittedName>
        <fullName evidence="8">Fucose permease</fullName>
    </submittedName>
</protein>
<organism evidence="8 9">
    <name type="scientific">Cuneatibacter caecimuris</name>
    <dbReference type="NCBI Taxonomy" id="1796618"/>
    <lineage>
        <taxon>Bacteria</taxon>
        <taxon>Bacillati</taxon>
        <taxon>Bacillota</taxon>
        <taxon>Clostridia</taxon>
        <taxon>Lachnospirales</taxon>
        <taxon>Lachnospiraceae</taxon>
        <taxon>Cuneatibacter</taxon>
    </lineage>
</organism>
<feature type="transmembrane region" description="Helical" evidence="7">
    <location>
        <begin position="107"/>
        <end position="126"/>
    </location>
</feature>
<evidence type="ECO:0000256" key="4">
    <source>
        <dbReference type="ARBA" id="ARBA00022692"/>
    </source>
</evidence>
<feature type="transmembrane region" description="Helical" evidence="7">
    <location>
        <begin position="210"/>
        <end position="230"/>
    </location>
</feature>
<dbReference type="OrthoDB" id="9769325at2"/>
<keyword evidence="6 7" id="KW-0472">Membrane</keyword>
<comment type="caution">
    <text evidence="8">The sequence shown here is derived from an EMBL/GenBank/DDBJ whole genome shotgun (WGS) entry which is preliminary data.</text>
</comment>
<dbReference type="Gene3D" id="1.20.1250.20">
    <property type="entry name" value="MFS general substrate transporter like domains"/>
    <property type="match status" value="1"/>
</dbReference>
<proteinExistence type="inferred from homology"/>
<evidence type="ECO:0000256" key="5">
    <source>
        <dbReference type="ARBA" id="ARBA00022989"/>
    </source>
</evidence>
<evidence type="ECO:0000256" key="1">
    <source>
        <dbReference type="ARBA" id="ARBA00004651"/>
    </source>
</evidence>
<dbReference type="GO" id="GO:0005886">
    <property type="term" value="C:plasma membrane"/>
    <property type="evidence" value="ECO:0007669"/>
    <property type="project" value="UniProtKB-SubCell"/>
</dbReference>
<evidence type="ECO:0000256" key="6">
    <source>
        <dbReference type="ARBA" id="ARBA00023136"/>
    </source>
</evidence>
<feature type="transmembrane region" description="Helical" evidence="7">
    <location>
        <begin position="342"/>
        <end position="364"/>
    </location>
</feature>
<feature type="transmembrane region" description="Helical" evidence="7">
    <location>
        <begin position="255"/>
        <end position="272"/>
    </location>
</feature>
<feature type="transmembrane region" description="Helical" evidence="7">
    <location>
        <begin position="74"/>
        <end position="95"/>
    </location>
</feature>
<dbReference type="InterPro" id="IPR011701">
    <property type="entry name" value="MFS"/>
</dbReference>
<evidence type="ECO:0000313" key="9">
    <source>
        <dbReference type="Proteomes" id="UP000292927"/>
    </source>
</evidence>